<reference evidence="3" key="1">
    <citation type="submission" date="2017-09" db="EMBL/GenBank/DDBJ databases">
        <title>Depth-based differentiation of microbial function through sediment-hosted aquifers and enrichment of novel symbionts in the deep terrestrial subsurface.</title>
        <authorList>
            <person name="Probst A.J."/>
            <person name="Ladd B."/>
            <person name="Jarett J.K."/>
            <person name="Geller-Mcgrath D.E."/>
            <person name="Sieber C.M.K."/>
            <person name="Emerson J.B."/>
            <person name="Anantharaman K."/>
            <person name="Thomas B.C."/>
            <person name="Malmstrom R."/>
            <person name="Stieglmeier M."/>
            <person name="Klingl A."/>
            <person name="Woyke T."/>
            <person name="Ryan C.M."/>
            <person name="Banfield J.F."/>
        </authorList>
    </citation>
    <scope>NUCLEOTIDE SEQUENCE [LARGE SCALE GENOMIC DNA]</scope>
</reference>
<dbReference type="Proteomes" id="UP000230108">
    <property type="component" value="Unassembled WGS sequence"/>
</dbReference>
<organism evidence="2 3">
    <name type="scientific">Candidatus Roizmanbacteria bacterium CG_4_10_14_0_8_um_filter_39_9</name>
    <dbReference type="NCBI Taxonomy" id="1974829"/>
    <lineage>
        <taxon>Bacteria</taxon>
        <taxon>Candidatus Roizmaniibacteriota</taxon>
    </lineage>
</organism>
<evidence type="ECO:0000313" key="2">
    <source>
        <dbReference type="EMBL" id="PIY68851.1"/>
    </source>
</evidence>
<feature type="region of interest" description="Disordered" evidence="1">
    <location>
        <begin position="1"/>
        <end position="28"/>
    </location>
</feature>
<proteinExistence type="predicted"/>
<feature type="compositionally biased region" description="Polar residues" evidence="1">
    <location>
        <begin position="1"/>
        <end position="11"/>
    </location>
</feature>
<sequence length="379" mass="42604">MTIQKGESNGGDTPLLTPGQPGETSSLGLFWPPKETDYYRAKGFFKKAILSPTHFDRFMWKWNSLVESDRFTTNGREETNDEKDKKNYSRVTLRAVVANEFLQIHSGELQEMVEAIIPLEGGVGNVFACTSLVYFGKNHPNRKSDDNTNKSCIENVRNALSEEERTPEQMIATAKNNGYTLRHIDKNKVYTNTNKEVQQLFALYQPFGWSQAQVVELLNSPNRLIAVAKKDGVIVSAGIAEMATESIRFDRNQSCALDMVELTDAATLVVHERKGLYSAVSTILLQKLAKKYHNSPNELIIFGESNASAKGVLRTSKHQGRTFAAQIGRDFGYGESGMLNQHVPILDRGEKIETARDRYNNFYPTFINKSKLLSKYGNN</sequence>
<comment type="caution">
    <text evidence="2">The sequence shown here is derived from an EMBL/GenBank/DDBJ whole genome shotgun (WGS) entry which is preliminary data.</text>
</comment>
<gene>
    <name evidence="2" type="ORF">COY90_03755</name>
</gene>
<evidence type="ECO:0000313" key="3">
    <source>
        <dbReference type="Proteomes" id="UP000230108"/>
    </source>
</evidence>
<dbReference type="EMBL" id="PFLF01000079">
    <property type="protein sequence ID" value="PIY68851.1"/>
    <property type="molecule type" value="Genomic_DNA"/>
</dbReference>
<dbReference type="AlphaFoldDB" id="A0A2M7QCA4"/>
<accession>A0A2M7QCA4</accession>
<name>A0A2M7QCA4_9BACT</name>
<evidence type="ECO:0000256" key="1">
    <source>
        <dbReference type="SAM" id="MobiDB-lite"/>
    </source>
</evidence>
<protein>
    <submittedName>
        <fullName evidence="2">Uncharacterized protein</fullName>
    </submittedName>
</protein>